<reference evidence="7" key="1">
    <citation type="submission" date="2022-09" db="EMBL/GenBank/DDBJ databases">
        <authorList>
            <person name="Li Z.-J."/>
        </authorList>
    </citation>
    <scope>NUCLEOTIDE SEQUENCE</scope>
    <source>
        <strain evidence="7">TGB11</strain>
    </source>
</reference>
<dbReference type="PANTHER" id="PTHR30522">
    <property type="entry name" value="NUCLEOSIDE TRIPHOSPHATE PYROPHOSPHOHYDROLASE"/>
    <property type="match status" value="1"/>
</dbReference>
<evidence type="ECO:0000256" key="3">
    <source>
        <dbReference type="ARBA" id="ARBA00066372"/>
    </source>
</evidence>
<dbReference type="SUPFAM" id="SSF101386">
    <property type="entry name" value="all-alpha NTP pyrophosphatases"/>
    <property type="match status" value="2"/>
</dbReference>
<dbReference type="GO" id="GO:0047693">
    <property type="term" value="F:ATP diphosphatase activity"/>
    <property type="evidence" value="ECO:0007669"/>
    <property type="project" value="UniProtKB-EC"/>
</dbReference>
<dbReference type="Pfam" id="PF03819">
    <property type="entry name" value="MazG"/>
    <property type="match status" value="2"/>
</dbReference>
<organism evidence="7 8">
    <name type="scientific">Salinivibrio kushneri</name>
    <dbReference type="NCBI Taxonomy" id="1908198"/>
    <lineage>
        <taxon>Bacteria</taxon>
        <taxon>Pseudomonadati</taxon>
        <taxon>Pseudomonadota</taxon>
        <taxon>Gammaproteobacteria</taxon>
        <taxon>Vibrionales</taxon>
        <taxon>Vibrionaceae</taxon>
        <taxon>Salinivibrio</taxon>
    </lineage>
</organism>
<dbReference type="GO" id="GO:0046076">
    <property type="term" value="P:dTTP catabolic process"/>
    <property type="evidence" value="ECO:0007669"/>
    <property type="project" value="TreeGrafter"/>
</dbReference>
<comment type="similarity">
    <text evidence="2">Belongs to the nucleoside triphosphate pyrophosphohydrolase family.</text>
</comment>
<dbReference type="InterPro" id="IPR004518">
    <property type="entry name" value="MazG-like_dom"/>
</dbReference>
<dbReference type="AlphaFoldDB" id="A0AA47LRB1"/>
<gene>
    <name evidence="7" type="primary">mazG</name>
    <name evidence="7" type="ORF">N8M53_02630</name>
</gene>
<dbReference type="GO" id="GO:0046081">
    <property type="term" value="P:dUTP catabolic process"/>
    <property type="evidence" value="ECO:0007669"/>
    <property type="project" value="TreeGrafter"/>
</dbReference>
<dbReference type="InterPro" id="IPR048011">
    <property type="entry name" value="NTP-PPase_MazG-like_C"/>
</dbReference>
<feature type="domain" description="NTP pyrophosphohydrolase MazG-like" evidence="6">
    <location>
        <begin position="172"/>
        <end position="230"/>
    </location>
</feature>
<dbReference type="InterPro" id="IPR011551">
    <property type="entry name" value="NTP_PyrPHydrolase_MazG"/>
</dbReference>
<dbReference type="Proteomes" id="UP001164748">
    <property type="component" value="Chromosome"/>
</dbReference>
<comment type="catalytic activity">
    <reaction evidence="1">
        <text>ATP + H2O = AMP + diphosphate + H(+)</text>
        <dbReference type="Rhea" id="RHEA:14245"/>
        <dbReference type="ChEBI" id="CHEBI:15377"/>
        <dbReference type="ChEBI" id="CHEBI:15378"/>
        <dbReference type="ChEBI" id="CHEBI:30616"/>
        <dbReference type="ChEBI" id="CHEBI:33019"/>
        <dbReference type="ChEBI" id="CHEBI:456215"/>
        <dbReference type="EC" id="3.6.1.8"/>
    </reaction>
</comment>
<dbReference type="NCBIfam" id="TIGR00444">
    <property type="entry name" value="mazG"/>
    <property type="match status" value="1"/>
</dbReference>
<evidence type="ECO:0000256" key="2">
    <source>
        <dbReference type="ARBA" id="ARBA00061115"/>
    </source>
</evidence>
<dbReference type="CDD" id="cd11528">
    <property type="entry name" value="NTP-PPase_MazG_Nterm"/>
    <property type="match status" value="1"/>
</dbReference>
<evidence type="ECO:0000256" key="5">
    <source>
        <dbReference type="SAM" id="Coils"/>
    </source>
</evidence>
<name>A0AA47LRB1_9GAMM</name>
<dbReference type="NCBIfam" id="NF007113">
    <property type="entry name" value="PRK09562.1"/>
    <property type="match status" value="1"/>
</dbReference>
<dbReference type="EMBL" id="CP114588">
    <property type="protein sequence ID" value="WBA09138.1"/>
    <property type="molecule type" value="Genomic_DNA"/>
</dbReference>
<dbReference type="GO" id="GO:0006203">
    <property type="term" value="P:dGTP catabolic process"/>
    <property type="evidence" value="ECO:0007669"/>
    <property type="project" value="TreeGrafter"/>
</dbReference>
<dbReference type="GO" id="GO:0006950">
    <property type="term" value="P:response to stress"/>
    <property type="evidence" value="ECO:0007669"/>
    <property type="project" value="UniProtKB-ARBA"/>
</dbReference>
<evidence type="ECO:0000313" key="8">
    <source>
        <dbReference type="Proteomes" id="UP001164748"/>
    </source>
</evidence>
<accession>A0AA47LRB1</accession>
<protein>
    <recommendedName>
        <fullName evidence="4">Nucleoside triphosphate pyrophosphohydrolase</fullName>
        <ecNumber evidence="3">3.6.1.8</ecNumber>
    </recommendedName>
</protein>
<dbReference type="FunFam" id="1.10.287.1080:FF:000001">
    <property type="entry name" value="Nucleoside triphosphate pyrophosphohydrolase"/>
    <property type="match status" value="1"/>
</dbReference>
<evidence type="ECO:0000259" key="6">
    <source>
        <dbReference type="Pfam" id="PF03819"/>
    </source>
</evidence>
<feature type="coiled-coil region" evidence="5">
    <location>
        <begin position="170"/>
        <end position="197"/>
    </location>
</feature>
<dbReference type="FunFam" id="1.10.287.1080:FF:000003">
    <property type="entry name" value="Nucleoside triphosphate pyrophosphohydrolase"/>
    <property type="match status" value="1"/>
</dbReference>
<dbReference type="CDD" id="cd11529">
    <property type="entry name" value="NTP-PPase_MazG_Cterm"/>
    <property type="match status" value="1"/>
</dbReference>
<evidence type="ECO:0000256" key="4">
    <source>
        <dbReference type="ARBA" id="ARBA00074799"/>
    </source>
</evidence>
<evidence type="ECO:0000313" key="7">
    <source>
        <dbReference type="EMBL" id="WBA09138.1"/>
    </source>
</evidence>
<keyword evidence="7" id="KW-0378">Hydrolase</keyword>
<dbReference type="GO" id="GO:0046047">
    <property type="term" value="P:TTP catabolic process"/>
    <property type="evidence" value="ECO:0007669"/>
    <property type="project" value="TreeGrafter"/>
</dbReference>
<proteinExistence type="inferred from homology"/>
<dbReference type="InterPro" id="IPR048015">
    <property type="entry name" value="NTP-PPase_MazG-like_N"/>
</dbReference>
<feature type="domain" description="NTP pyrophosphohydrolase MazG-like" evidence="6">
    <location>
        <begin position="27"/>
        <end position="100"/>
    </location>
</feature>
<sequence length="265" mass="30222">MASIERLLTIMATLRDPDNGCEWDRAQTADTIVPHTLEEAYEVADAIERQHWSDLKDELGDLLFQIVFYSQLGREENQFDFEDVVNGICDKLTRRHPHVFGPKDSQGRPLLAPDWEGIKAQERAEKSSSMQPESVLDGVTQGLPALTRAYKLQKRCARVGFDWPTVAPVIDKVREEIEEVEQELAQTSVNQARVEEEVGDLLFAVVNLARHLGTDAEQALRRANQKFEARFRGVEKHLRDSEKNIQQCQLDELESAWQLVKKASK</sequence>
<dbReference type="EC" id="3.6.1.8" evidence="3"/>
<dbReference type="GO" id="GO:0046061">
    <property type="term" value="P:dATP catabolic process"/>
    <property type="evidence" value="ECO:0007669"/>
    <property type="project" value="TreeGrafter"/>
</dbReference>
<dbReference type="Gene3D" id="1.10.287.1080">
    <property type="entry name" value="MazG-like"/>
    <property type="match status" value="2"/>
</dbReference>
<dbReference type="GO" id="GO:0046052">
    <property type="term" value="P:UTP catabolic process"/>
    <property type="evidence" value="ECO:0007669"/>
    <property type="project" value="TreeGrafter"/>
</dbReference>
<dbReference type="RefSeq" id="WP_269579386.1">
    <property type="nucleotide sequence ID" value="NZ_CP114588.1"/>
</dbReference>
<dbReference type="PANTHER" id="PTHR30522:SF0">
    <property type="entry name" value="NUCLEOSIDE TRIPHOSPHATE PYROPHOSPHOHYDROLASE"/>
    <property type="match status" value="1"/>
</dbReference>
<keyword evidence="5" id="KW-0175">Coiled coil</keyword>
<evidence type="ECO:0000256" key="1">
    <source>
        <dbReference type="ARBA" id="ARBA00052141"/>
    </source>
</evidence>